<keyword evidence="3" id="KW-1185">Reference proteome</keyword>
<dbReference type="Proteomes" id="UP000198891">
    <property type="component" value="Unassembled WGS sequence"/>
</dbReference>
<feature type="transmembrane region" description="Helical" evidence="1">
    <location>
        <begin position="24"/>
        <end position="47"/>
    </location>
</feature>
<evidence type="ECO:0000313" key="2">
    <source>
        <dbReference type="EMBL" id="SDZ27358.1"/>
    </source>
</evidence>
<dbReference type="RefSeq" id="WP_175494277.1">
    <property type="nucleotide sequence ID" value="NZ_FNPZ01000003.1"/>
</dbReference>
<keyword evidence="1" id="KW-1133">Transmembrane helix</keyword>
<protein>
    <submittedName>
        <fullName evidence="2">Uncharacterized protein</fullName>
    </submittedName>
</protein>
<name>A0A1H3RQ34_9MICO</name>
<dbReference type="AlphaFoldDB" id="A0A1H3RQ34"/>
<gene>
    <name evidence="2" type="ORF">SAMN05216554_2958</name>
</gene>
<evidence type="ECO:0000256" key="1">
    <source>
        <dbReference type="SAM" id="Phobius"/>
    </source>
</evidence>
<evidence type="ECO:0000313" key="3">
    <source>
        <dbReference type="Proteomes" id="UP000198891"/>
    </source>
</evidence>
<organism evidence="2 3">
    <name type="scientific">Herbiconiux ginsengi</name>
    <dbReference type="NCBI Taxonomy" id="381665"/>
    <lineage>
        <taxon>Bacteria</taxon>
        <taxon>Bacillati</taxon>
        <taxon>Actinomycetota</taxon>
        <taxon>Actinomycetes</taxon>
        <taxon>Micrococcales</taxon>
        <taxon>Microbacteriaceae</taxon>
        <taxon>Herbiconiux</taxon>
    </lineage>
</organism>
<proteinExistence type="predicted"/>
<sequence>MSNDDDEYDNRPSGFIGRLGHARMLAWIVIAGLVALSIGAISVVIVLQNA</sequence>
<accession>A0A1H3RQ34</accession>
<keyword evidence="1" id="KW-0472">Membrane</keyword>
<reference evidence="2 3" key="1">
    <citation type="submission" date="2016-10" db="EMBL/GenBank/DDBJ databases">
        <authorList>
            <person name="de Groot N.N."/>
        </authorList>
    </citation>
    <scope>NUCLEOTIDE SEQUENCE [LARGE SCALE GENOMIC DNA]</scope>
    <source>
        <strain evidence="2 3">CGMCC 4.3491</strain>
    </source>
</reference>
<keyword evidence="1" id="KW-0812">Transmembrane</keyword>
<dbReference type="EMBL" id="FNPZ01000003">
    <property type="protein sequence ID" value="SDZ27358.1"/>
    <property type="molecule type" value="Genomic_DNA"/>
</dbReference>